<dbReference type="InterPro" id="IPR012910">
    <property type="entry name" value="Plug_dom"/>
</dbReference>
<organism evidence="13 14">
    <name type="scientific">Echinicola arenosa</name>
    <dbReference type="NCBI Taxonomy" id="2774144"/>
    <lineage>
        <taxon>Bacteria</taxon>
        <taxon>Pseudomonadati</taxon>
        <taxon>Bacteroidota</taxon>
        <taxon>Cytophagia</taxon>
        <taxon>Cytophagales</taxon>
        <taxon>Cyclobacteriaceae</taxon>
        <taxon>Echinicola</taxon>
    </lineage>
</organism>
<reference evidence="13 14" key="1">
    <citation type="submission" date="2020-09" db="EMBL/GenBank/DDBJ databases">
        <title>Echinicola sp. CAU 1574 isolated from sand of Sido Beach.</title>
        <authorList>
            <person name="Kim W."/>
        </authorList>
    </citation>
    <scope>NUCLEOTIDE SEQUENCE [LARGE SCALE GENOMIC DNA]</scope>
    <source>
        <strain evidence="13 14">CAU 1574</strain>
    </source>
</reference>
<keyword evidence="6 8" id="KW-0472">Membrane</keyword>
<dbReference type="Gene3D" id="2.60.40.1120">
    <property type="entry name" value="Carboxypeptidase-like, regulatory domain"/>
    <property type="match status" value="1"/>
</dbReference>
<protein>
    <submittedName>
        <fullName evidence="13">SusC/RagA family TonB-linked outer membrane protein</fullName>
    </submittedName>
</protein>
<evidence type="ECO:0000256" key="8">
    <source>
        <dbReference type="PROSITE-ProRule" id="PRU01360"/>
    </source>
</evidence>
<evidence type="ECO:0000256" key="3">
    <source>
        <dbReference type="ARBA" id="ARBA00022452"/>
    </source>
</evidence>
<evidence type="ECO:0000313" key="14">
    <source>
        <dbReference type="Proteomes" id="UP000647133"/>
    </source>
</evidence>
<dbReference type="InterPro" id="IPR039426">
    <property type="entry name" value="TonB-dep_rcpt-like"/>
</dbReference>
<gene>
    <name evidence="13" type="ORF">IFO69_03260</name>
</gene>
<keyword evidence="5 9" id="KW-0798">TonB box</keyword>
<keyword evidence="7 8" id="KW-0998">Cell outer membrane</keyword>
<dbReference type="Pfam" id="PF00593">
    <property type="entry name" value="TonB_dep_Rec_b-barrel"/>
    <property type="match status" value="1"/>
</dbReference>
<dbReference type="SUPFAM" id="SSF49464">
    <property type="entry name" value="Carboxypeptidase regulatory domain-like"/>
    <property type="match status" value="1"/>
</dbReference>
<evidence type="ECO:0000256" key="1">
    <source>
        <dbReference type="ARBA" id="ARBA00004571"/>
    </source>
</evidence>
<dbReference type="InterPro" id="IPR023996">
    <property type="entry name" value="TonB-dep_OMP_SusC/RagA"/>
</dbReference>
<keyword evidence="4 8" id="KW-0812">Transmembrane</keyword>
<dbReference type="Proteomes" id="UP000647133">
    <property type="component" value="Unassembled WGS sequence"/>
</dbReference>
<keyword evidence="10" id="KW-0732">Signal</keyword>
<evidence type="ECO:0000256" key="7">
    <source>
        <dbReference type="ARBA" id="ARBA00023237"/>
    </source>
</evidence>
<dbReference type="InterPro" id="IPR008969">
    <property type="entry name" value="CarboxyPept-like_regulatory"/>
</dbReference>
<evidence type="ECO:0000256" key="9">
    <source>
        <dbReference type="RuleBase" id="RU003357"/>
    </source>
</evidence>
<dbReference type="RefSeq" id="WP_192008223.1">
    <property type="nucleotide sequence ID" value="NZ_JACYTQ010000001.1"/>
</dbReference>
<name>A0ABR9AIJ3_9BACT</name>
<feature type="chain" id="PRO_5046697765" evidence="10">
    <location>
        <begin position="36"/>
        <end position="1131"/>
    </location>
</feature>
<evidence type="ECO:0000259" key="11">
    <source>
        <dbReference type="Pfam" id="PF00593"/>
    </source>
</evidence>
<evidence type="ECO:0000313" key="13">
    <source>
        <dbReference type="EMBL" id="MBD8487760.1"/>
    </source>
</evidence>
<dbReference type="InterPro" id="IPR037066">
    <property type="entry name" value="Plug_dom_sf"/>
</dbReference>
<sequence>MKKNLKRYLLRGYLWPKVMKLTAILTLALCFNLSAASISQTLKDLNYEKVELKKLIREIEKQTNYKFFYNLNDVRTIKDLTVKEEVISVEDLLEKQLKQTPLTFEIIDETIVLKHKTNHSQNSTSLSSQNGLTIFSRDMEEISGVVTDEGGEPLPGVIVQLKGASQANVTDADGRYKVLVPDSDAILVFRLLGFETQEIPVGNQQKINVKLKISVTGMEEFIVTGVVERDKESFTGAASSFTGADLKQITNGNAVEALKTLDPSVVIFENNQFGSNPNVMPNIEVRGKTSISTSELRDEFGSDPNQPLFILDGFETTLQTIVDLDINRIKSITILKDAASTALYGSVAANGVIVVETKRPEVGKIMLSYTGDYRVNAPDLSVYNMMNAAEKLEFERLSGRYDYYSIDPEFQLPLDELYNQRLAEVRRGVDTYWLSEPTQVGFTNSHTLYADGGSDELRFGVSANYRNVQGVMKGSGRETWQGSVDINYRKGKINISNKLFVNGYLATESPYGNFSTFVNANPYFRKYNEDGGVDKYLEEGLVSGLVVYPKTGVPNPLYNALLENQYDETRNLNVQNNLQLRYNISPSFRIQAMTQILGAKNESEAFANPLNTEFDGVDILKRGRYNNSQSSQFLYRGNVMAVYSKVIGKHSITGNLRGEIQNEQNERKSFVATGFPIGAVGNPAFAFSYQENSKPSAAYKDYRRVNGLASVNYAYDQRFLFDATYRIDGSTAFGRNNPFSPFWAVGAGWNLHNEPSLKNSPVLSSLRLRGNVGITGNQSFGNITSVSVYDYFQNLNIFGQGTSLSTLGNPNLEWQRTKNYSVGIDFGFLKNRISGFVNAYRNITNPLIVVLDQPSSTGIVGLPLNVGLLETRGVETNIRYSPVFKPQQGVVWTIGWMGNFIVDQYDEFDDKLSKLNEEEQESNSLVRYKDGYSPSDIWAVQSLGIDPATGEEIFLKKNGERTFEYDPADIVRVGNTRPFSEGVLSTNLSYKGWLMNVYLRYRIGAEVFNSAVYNKVENINAQGITLNQDKRALTERWKQPGDISQFKGISLTEKTNMSSRFVQEENSLIGESISVGYQWNANSHFLKSIGLQRLRLNALMNDIFRLSSVQVERGIQYPFARTVSLSVNATF</sequence>
<dbReference type="Gene3D" id="2.40.170.20">
    <property type="entry name" value="TonB-dependent receptor, beta-barrel domain"/>
    <property type="match status" value="1"/>
</dbReference>
<dbReference type="PROSITE" id="PS52016">
    <property type="entry name" value="TONB_DEPENDENT_REC_3"/>
    <property type="match status" value="1"/>
</dbReference>
<dbReference type="InterPro" id="IPR023997">
    <property type="entry name" value="TonB-dep_OMP_SusC/RagA_CS"/>
</dbReference>
<dbReference type="InterPro" id="IPR000531">
    <property type="entry name" value="Beta-barrel_TonB"/>
</dbReference>
<dbReference type="InterPro" id="IPR036942">
    <property type="entry name" value="Beta-barrel_TonB_sf"/>
</dbReference>
<dbReference type="Pfam" id="PF07715">
    <property type="entry name" value="Plug"/>
    <property type="match status" value="1"/>
</dbReference>
<comment type="subcellular location">
    <subcellularLocation>
        <location evidence="1 8">Cell outer membrane</location>
        <topology evidence="1 8">Multi-pass membrane protein</topology>
    </subcellularLocation>
</comment>
<dbReference type="EMBL" id="JACYTQ010000001">
    <property type="protein sequence ID" value="MBD8487760.1"/>
    <property type="molecule type" value="Genomic_DNA"/>
</dbReference>
<feature type="domain" description="TonB-dependent receptor-like beta-barrel" evidence="11">
    <location>
        <begin position="505"/>
        <end position="922"/>
    </location>
</feature>
<keyword evidence="2 8" id="KW-0813">Transport</keyword>
<evidence type="ECO:0000256" key="10">
    <source>
        <dbReference type="SAM" id="SignalP"/>
    </source>
</evidence>
<feature type="domain" description="TonB-dependent receptor plug" evidence="12">
    <location>
        <begin position="231"/>
        <end position="352"/>
    </location>
</feature>
<proteinExistence type="inferred from homology"/>
<dbReference type="Gene3D" id="2.170.130.10">
    <property type="entry name" value="TonB-dependent receptor, plug domain"/>
    <property type="match status" value="1"/>
</dbReference>
<accession>A0ABR9AIJ3</accession>
<comment type="caution">
    <text evidence="13">The sequence shown here is derived from an EMBL/GenBank/DDBJ whole genome shotgun (WGS) entry which is preliminary data.</text>
</comment>
<keyword evidence="3 8" id="KW-1134">Transmembrane beta strand</keyword>
<dbReference type="SUPFAM" id="SSF56935">
    <property type="entry name" value="Porins"/>
    <property type="match status" value="1"/>
</dbReference>
<dbReference type="NCBIfam" id="TIGR04056">
    <property type="entry name" value="OMP_RagA_SusC"/>
    <property type="match status" value="1"/>
</dbReference>
<keyword evidence="14" id="KW-1185">Reference proteome</keyword>
<evidence type="ECO:0000256" key="4">
    <source>
        <dbReference type="ARBA" id="ARBA00022692"/>
    </source>
</evidence>
<feature type="signal peptide" evidence="10">
    <location>
        <begin position="1"/>
        <end position="35"/>
    </location>
</feature>
<evidence type="ECO:0000256" key="5">
    <source>
        <dbReference type="ARBA" id="ARBA00023077"/>
    </source>
</evidence>
<evidence type="ECO:0000256" key="6">
    <source>
        <dbReference type="ARBA" id="ARBA00023136"/>
    </source>
</evidence>
<dbReference type="Pfam" id="PF13715">
    <property type="entry name" value="CarbopepD_reg_2"/>
    <property type="match status" value="1"/>
</dbReference>
<dbReference type="NCBIfam" id="TIGR04057">
    <property type="entry name" value="SusC_RagA_signa"/>
    <property type="match status" value="1"/>
</dbReference>
<evidence type="ECO:0000259" key="12">
    <source>
        <dbReference type="Pfam" id="PF07715"/>
    </source>
</evidence>
<comment type="similarity">
    <text evidence="8 9">Belongs to the TonB-dependent receptor family.</text>
</comment>
<evidence type="ECO:0000256" key="2">
    <source>
        <dbReference type="ARBA" id="ARBA00022448"/>
    </source>
</evidence>